<dbReference type="GO" id="GO:0005615">
    <property type="term" value="C:extracellular space"/>
    <property type="evidence" value="ECO:0007669"/>
    <property type="project" value="TreeGrafter"/>
</dbReference>
<keyword evidence="2 6" id="KW-0645">Protease</keyword>
<dbReference type="PROSITE" id="PS00137">
    <property type="entry name" value="SUBTILASE_HIS"/>
    <property type="match status" value="1"/>
</dbReference>
<dbReference type="PANTHER" id="PTHR43806">
    <property type="entry name" value="PEPTIDASE S8"/>
    <property type="match status" value="1"/>
</dbReference>
<comment type="caution">
    <text evidence="12">The sequence shown here is derived from an EMBL/GenBank/DDBJ whole genome shotgun (WGS) entry which is preliminary data.</text>
</comment>
<feature type="domain" description="Inhibitor I9" evidence="11">
    <location>
        <begin position="56"/>
        <end position="125"/>
    </location>
</feature>
<evidence type="ECO:0000256" key="8">
    <source>
        <dbReference type="SAM" id="MobiDB-lite"/>
    </source>
</evidence>
<reference evidence="12 13" key="1">
    <citation type="submission" date="2021-01" db="EMBL/GenBank/DDBJ databases">
        <title>Whole genome shotgun sequence of Planobispora siamensis NBRC 107568.</title>
        <authorList>
            <person name="Komaki H."/>
            <person name="Tamura T."/>
        </authorList>
    </citation>
    <scope>NUCLEOTIDE SEQUENCE [LARGE SCALE GENOMIC DNA]</scope>
    <source>
        <strain evidence="12 13">NBRC 107568</strain>
    </source>
</reference>
<feature type="compositionally biased region" description="Low complexity" evidence="8">
    <location>
        <begin position="25"/>
        <end position="43"/>
    </location>
</feature>
<comment type="similarity">
    <text evidence="1 6 7">Belongs to the peptidase S8 family.</text>
</comment>
<dbReference type="AlphaFoldDB" id="A0A8J3SPU9"/>
<dbReference type="PANTHER" id="PTHR43806:SF11">
    <property type="entry name" value="CEREVISIN-RELATED"/>
    <property type="match status" value="1"/>
</dbReference>
<dbReference type="InterPro" id="IPR037045">
    <property type="entry name" value="S8pro/Inhibitor_I9_sf"/>
</dbReference>
<dbReference type="InterPro" id="IPR000209">
    <property type="entry name" value="Peptidase_S8/S53_dom"/>
</dbReference>
<keyword evidence="9" id="KW-0732">Signal</keyword>
<sequence>MSTTSTIRLTGLTAAALALVLGTASPSSADPAPPSSEESPPAAITAAGSPTAITGSYIVVFKDQVTRFGRDRRAREAAAAQGASVSAVYQSALNGFAMKATEAQARAVAARSDVAYVEQDQEFTLVEQDLAATRQAVASWGLDRVDQRNLPLDGAYTPPNNGSGVRAYIIDTGIRINHADIRGRASSGRDLYDNDNDVADCNGHGTHVSGTVGGTQYGIAKGVSLVGVRVFGCGSTTSTSIIIAGVDWVTANAVEPAVANMSLGGSASTALDTSVRNSINSGVVYALAAGNESTNACNRSPARVAEAITVGATTSSDARSSFSNYGTCLDLFAPGSSITSAWHTSDTASNTISGTSMASPHVAGAAALLLSAAPTATPAQVRDTMVNAATTGVVGNPGTGSPNRLLFTGAGGGGPDPVVVYSDDFEAERGWTINPGGSDTATTGRLQRGDPGQTSSGGTVTQPGTTPSGSNALVSGAAAGASAGENDIDGGVTSARSPAIALPASGTLTLSFSWYLGHLSNASSSDYIRVHVVGSTTTTVLNQPGAAANRAAAYATASFDVSAHAGQTVRILVEAADASGASLVEAGIDDVRITAG</sequence>
<feature type="region of interest" description="Disordered" evidence="8">
    <location>
        <begin position="25"/>
        <end position="48"/>
    </location>
</feature>
<feature type="active site" description="Charge relay system" evidence="5 6">
    <location>
        <position position="204"/>
    </location>
</feature>
<dbReference type="PROSITE" id="PS51892">
    <property type="entry name" value="SUBTILASE"/>
    <property type="match status" value="1"/>
</dbReference>
<evidence type="ECO:0000256" key="2">
    <source>
        <dbReference type="ARBA" id="ARBA00022670"/>
    </source>
</evidence>
<dbReference type="Gene3D" id="2.60.120.200">
    <property type="match status" value="1"/>
</dbReference>
<proteinExistence type="inferred from homology"/>
<feature type="active site" description="Charge relay system" evidence="5 6">
    <location>
        <position position="171"/>
    </location>
</feature>
<keyword evidence="3 6" id="KW-0378">Hydrolase</keyword>
<evidence type="ECO:0008006" key="14">
    <source>
        <dbReference type="Google" id="ProtNLM"/>
    </source>
</evidence>
<dbReference type="Gene3D" id="3.30.70.80">
    <property type="entry name" value="Peptidase S8 propeptide/proteinase inhibitor I9"/>
    <property type="match status" value="1"/>
</dbReference>
<keyword evidence="4 6" id="KW-0720">Serine protease</keyword>
<feature type="domain" description="Peptidase S8/S53" evidence="10">
    <location>
        <begin position="163"/>
        <end position="395"/>
    </location>
</feature>
<accession>A0A8J3SPU9</accession>
<dbReference type="InterPro" id="IPR050131">
    <property type="entry name" value="Peptidase_S8_subtilisin-like"/>
</dbReference>
<dbReference type="CDD" id="cd04077">
    <property type="entry name" value="Peptidases_S8_PCSK9_ProteinaseK_like"/>
    <property type="match status" value="1"/>
</dbReference>
<evidence type="ECO:0000313" key="13">
    <source>
        <dbReference type="Proteomes" id="UP000619788"/>
    </source>
</evidence>
<name>A0A8J3SPU9_9ACTN</name>
<dbReference type="FunFam" id="3.40.50.200:FF:000014">
    <property type="entry name" value="Proteinase K"/>
    <property type="match status" value="1"/>
</dbReference>
<dbReference type="GO" id="GO:0004252">
    <property type="term" value="F:serine-type endopeptidase activity"/>
    <property type="evidence" value="ECO:0007669"/>
    <property type="project" value="UniProtKB-UniRule"/>
</dbReference>
<feature type="chain" id="PRO_5035316157" description="Serine protease, subtilisin family" evidence="9">
    <location>
        <begin position="30"/>
        <end position="596"/>
    </location>
</feature>
<dbReference type="Pfam" id="PF00082">
    <property type="entry name" value="Peptidase_S8"/>
    <property type="match status" value="1"/>
</dbReference>
<dbReference type="RefSeq" id="WP_204068278.1">
    <property type="nucleotide sequence ID" value="NZ_BOOJ01000063.1"/>
</dbReference>
<dbReference type="PRINTS" id="PR00723">
    <property type="entry name" value="SUBTILISIN"/>
</dbReference>
<organism evidence="12 13">
    <name type="scientific">Planobispora siamensis</name>
    <dbReference type="NCBI Taxonomy" id="936338"/>
    <lineage>
        <taxon>Bacteria</taxon>
        <taxon>Bacillati</taxon>
        <taxon>Actinomycetota</taxon>
        <taxon>Actinomycetes</taxon>
        <taxon>Streptosporangiales</taxon>
        <taxon>Streptosporangiaceae</taxon>
        <taxon>Planobispora</taxon>
    </lineage>
</organism>
<dbReference type="PROSITE" id="PS00138">
    <property type="entry name" value="SUBTILASE_SER"/>
    <property type="match status" value="1"/>
</dbReference>
<evidence type="ECO:0000259" key="11">
    <source>
        <dbReference type="Pfam" id="PF05922"/>
    </source>
</evidence>
<dbReference type="InterPro" id="IPR022398">
    <property type="entry name" value="Peptidase_S8_His-AS"/>
</dbReference>
<evidence type="ECO:0000256" key="4">
    <source>
        <dbReference type="ARBA" id="ARBA00022825"/>
    </source>
</evidence>
<dbReference type="GO" id="GO:0006508">
    <property type="term" value="P:proteolysis"/>
    <property type="evidence" value="ECO:0007669"/>
    <property type="project" value="UniProtKB-KW"/>
</dbReference>
<dbReference type="InterPro" id="IPR010259">
    <property type="entry name" value="S8pro/Inhibitor_I9"/>
</dbReference>
<feature type="signal peptide" evidence="9">
    <location>
        <begin position="1"/>
        <end position="29"/>
    </location>
</feature>
<evidence type="ECO:0000256" key="3">
    <source>
        <dbReference type="ARBA" id="ARBA00022801"/>
    </source>
</evidence>
<dbReference type="InterPro" id="IPR015500">
    <property type="entry name" value="Peptidase_S8_subtilisin-rel"/>
</dbReference>
<dbReference type="SUPFAM" id="SSF54897">
    <property type="entry name" value="Protease propeptides/inhibitors"/>
    <property type="match status" value="1"/>
</dbReference>
<feature type="compositionally biased region" description="Polar residues" evidence="8">
    <location>
        <begin position="435"/>
        <end position="445"/>
    </location>
</feature>
<evidence type="ECO:0000256" key="9">
    <source>
        <dbReference type="SAM" id="SignalP"/>
    </source>
</evidence>
<dbReference type="SUPFAM" id="SSF52743">
    <property type="entry name" value="Subtilisin-like"/>
    <property type="match status" value="1"/>
</dbReference>
<keyword evidence="13" id="KW-1185">Reference proteome</keyword>
<protein>
    <recommendedName>
        <fullName evidence="14">Serine protease, subtilisin family</fullName>
    </recommendedName>
</protein>
<dbReference type="InterPro" id="IPR023828">
    <property type="entry name" value="Peptidase_S8_Ser-AS"/>
</dbReference>
<dbReference type="InterPro" id="IPR036852">
    <property type="entry name" value="Peptidase_S8/S53_dom_sf"/>
</dbReference>
<dbReference type="Proteomes" id="UP000619788">
    <property type="component" value="Unassembled WGS sequence"/>
</dbReference>
<evidence type="ECO:0000256" key="1">
    <source>
        <dbReference type="ARBA" id="ARBA00011073"/>
    </source>
</evidence>
<feature type="active site" description="Charge relay system" evidence="5 6">
    <location>
        <position position="356"/>
    </location>
</feature>
<evidence type="ECO:0000256" key="6">
    <source>
        <dbReference type="PROSITE-ProRule" id="PRU01240"/>
    </source>
</evidence>
<evidence type="ECO:0000256" key="7">
    <source>
        <dbReference type="RuleBase" id="RU003355"/>
    </source>
</evidence>
<evidence type="ECO:0000313" key="12">
    <source>
        <dbReference type="EMBL" id="GIH96219.1"/>
    </source>
</evidence>
<dbReference type="Gene3D" id="3.40.50.200">
    <property type="entry name" value="Peptidase S8/S53 domain"/>
    <property type="match status" value="1"/>
</dbReference>
<dbReference type="Pfam" id="PF05922">
    <property type="entry name" value="Inhibitor_I9"/>
    <property type="match status" value="1"/>
</dbReference>
<dbReference type="InterPro" id="IPR023827">
    <property type="entry name" value="Peptidase_S8_Asp-AS"/>
</dbReference>
<gene>
    <name evidence="12" type="ORF">Psi01_68490</name>
</gene>
<dbReference type="PROSITE" id="PS00136">
    <property type="entry name" value="SUBTILASE_ASP"/>
    <property type="match status" value="1"/>
</dbReference>
<evidence type="ECO:0000259" key="10">
    <source>
        <dbReference type="Pfam" id="PF00082"/>
    </source>
</evidence>
<dbReference type="InterPro" id="IPR034193">
    <property type="entry name" value="PCSK9_ProteinaseK-like"/>
</dbReference>
<feature type="compositionally biased region" description="Polar residues" evidence="8">
    <location>
        <begin position="452"/>
        <end position="467"/>
    </location>
</feature>
<evidence type="ECO:0000256" key="5">
    <source>
        <dbReference type="PIRSR" id="PIRSR615500-1"/>
    </source>
</evidence>
<feature type="region of interest" description="Disordered" evidence="8">
    <location>
        <begin position="429"/>
        <end position="474"/>
    </location>
</feature>
<dbReference type="EMBL" id="BOOJ01000063">
    <property type="protein sequence ID" value="GIH96219.1"/>
    <property type="molecule type" value="Genomic_DNA"/>
</dbReference>